<accession>A0A1A9EY78</accession>
<evidence type="ECO:0000313" key="3">
    <source>
        <dbReference type="Proteomes" id="UP000078070"/>
    </source>
</evidence>
<dbReference type="KEGG" id="mars:A8C75_10315"/>
<dbReference type="AlphaFoldDB" id="A0A1A9EY78"/>
<reference evidence="2 3" key="2">
    <citation type="journal article" date="2018" name="Int. J. Syst. Evol. Microbiol.">
        <title>Marinobacterium aestuarii sp. nov., a benzene-degrading marine bacterium isolated from estuary sediment.</title>
        <authorList>
            <person name="Bae S.S."/>
            <person name="Jung J."/>
            <person name="Chung D."/>
            <person name="Baek K."/>
        </authorList>
    </citation>
    <scope>NUCLEOTIDE SEQUENCE [LARGE SCALE GENOMIC DNA]</scope>
    <source>
        <strain evidence="2 3">ST58-10</strain>
    </source>
</reference>
<evidence type="ECO:0000313" key="2">
    <source>
        <dbReference type="EMBL" id="ANG62837.1"/>
    </source>
</evidence>
<evidence type="ECO:0000256" key="1">
    <source>
        <dbReference type="SAM" id="Phobius"/>
    </source>
</evidence>
<proteinExistence type="predicted"/>
<protein>
    <submittedName>
        <fullName evidence="2">Uncharacterized protein</fullName>
    </submittedName>
</protein>
<keyword evidence="1" id="KW-0812">Transmembrane</keyword>
<keyword evidence="1" id="KW-0472">Membrane</keyword>
<name>A0A1A9EY78_9GAMM</name>
<keyword evidence="3" id="KW-1185">Reference proteome</keyword>
<gene>
    <name evidence="2" type="ORF">A8C75_10315</name>
</gene>
<keyword evidence="1" id="KW-1133">Transmembrane helix</keyword>
<dbReference type="Proteomes" id="UP000078070">
    <property type="component" value="Chromosome"/>
</dbReference>
<dbReference type="EMBL" id="CP015839">
    <property type="protein sequence ID" value="ANG62837.1"/>
    <property type="molecule type" value="Genomic_DNA"/>
</dbReference>
<dbReference type="RefSeq" id="WP_067381656.1">
    <property type="nucleotide sequence ID" value="NZ_CP015839.1"/>
</dbReference>
<sequence length="73" mass="8074">MIRAGVCFKWLAVLLALIPLALLLTLLLMPLWSWLEAGLAIELVGHSGPASFCYVLVYSLLAVPAAILVWRRR</sequence>
<feature type="transmembrane region" description="Helical" evidence="1">
    <location>
        <begin position="49"/>
        <end position="70"/>
    </location>
</feature>
<dbReference type="STRING" id="1821621.A8C75_10315"/>
<reference evidence="3" key="1">
    <citation type="submission" date="2016-05" db="EMBL/GenBank/DDBJ databases">
        <authorList>
            <person name="Baek K."/>
            <person name="Yang S.-J."/>
        </authorList>
    </citation>
    <scope>NUCLEOTIDE SEQUENCE [LARGE SCALE GENOMIC DNA]</scope>
    <source>
        <strain evidence="3">ST58-10</strain>
    </source>
</reference>
<organism evidence="2 3">
    <name type="scientific">Marinobacterium aestuarii</name>
    <dbReference type="NCBI Taxonomy" id="1821621"/>
    <lineage>
        <taxon>Bacteria</taxon>
        <taxon>Pseudomonadati</taxon>
        <taxon>Pseudomonadota</taxon>
        <taxon>Gammaproteobacteria</taxon>
        <taxon>Oceanospirillales</taxon>
        <taxon>Oceanospirillaceae</taxon>
        <taxon>Marinobacterium</taxon>
    </lineage>
</organism>